<dbReference type="Pfam" id="PF13185">
    <property type="entry name" value="GAF_2"/>
    <property type="match status" value="1"/>
</dbReference>
<feature type="domain" description="PAS" evidence="9">
    <location>
        <begin position="540"/>
        <end position="614"/>
    </location>
</feature>
<dbReference type="Gene3D" id="3.30.565.10">
    <property type="entry name" value="Histidine kinase-like ATPase, C-terminal domain"/>
    <property type="match status" value="1"/>
</dbReference>
<evidence type="ECO:0000313" key="12">
    <source>
        <dbReference type="Proteomes" id="UP000590749"/>
    </source>
</evidence>
<dbReference type="PROSITE" id="PS50112">
    <property type="entry name" value="PAS"/>
    <property type="match status" value="6"/>
</dbReference>
<comment type="subcellular location">
    <subcellularLocation>
        <location evidence="2">Cell membrane</location>
    </subcellularLocation>
</comment>
<proteinExistence type="predicted"/>
<keyword evidence="7" id="KW-0902">Two-component regulatory system</keyword>
<feature type="domain" description="PAS" evidence="9">
    <location>
        <begin position="95"/>
        <end position="166"/>
    </location>
</feature>
<organism evidence="11 12">
    <name type="scientific">Actinoplanes campanulatus</name>
    <dbReference type="NCBI Taxonomy" id="113559"/>
    <lineage>
        <taxon>Bacteria</taxon>
        <taxon>Bacillati</taxon>
        <taxon>Actinomycetota</taxon>
        <taxon>Actinomycetes</taxon>
        <taxon>Micromonosporales</taxon>
        <taxon>Micromonosporaceae</taxon>
        <taxon>Actinoplanes</taxon>
    </lineage>
</organism>
<dbReference type="SMART" id="SM00086">
    <property type="entry name" value="PAC"/>
    <property type="match status" value="5"/>
</dbReference>
<dbReference type="PRINTS" id="PR00344">
    <property type="entry name" value="BCTRLSENSOR"/>
</dbReference>
<reference evidence="11 12" key="1">
    <citation type="submission" date="2020-08" db="EMBL/GenBank/DDBJ databases">
        <title>Genomic Encyclopedia of Type Strains, Phase III (KMG-III): the genomes of soil and plant-associated and newly described type strains.</title>
        <authorList>
            <person name="Whitman W."/>
        </authorList>
    </citation>
    <scope>NUCLEOTIDE SEQUENCE [LARGE SCALE GENOMIC DNA]</scope>
    <source>
        <strain evidence="11 12">CECT 3287</strain>
    </source>
</reference>
<dbReference type="Pfam" id="PF13188">
    <property type="entry name" value="PAS_8"/>
    <property type="match status" value="1"/>
</dbReference>
<comment type="caution">
    <text evidence="11">The sequence shown here is derived from an EMBL/GenBank/DDBJ whole genome shotgun (WGS) entry which is preliminary data.</text>
</comment>
<feature type="domain" description="PAC" evidence="10">
    <location>
        <begin position="869"/>
        <end position="921"/>
    </location>
</feature>
<dbReference type="RefSeq" id="WP_183220969.1">
    <property type="nucleotide sequence ID" value="NZ_BMPW01000005.1"/>
</dbReference>
<gene>
    <name evidence="11" type="ORF">FHR83_003558</name>
</gene>
<dbReference type="InterPro" id="IPR035965">
    <property type="entry name" value="PAS-like_dom_sf"/>
</dbReference>
<evidence type="ECO:0000256" key="5">
    <source>
        <dbReference type="ARBA" id="ARBA00022679"/>
    </source>
</evidence>
<dbReference type="SMART" id="SM00091">
    <property type="entry name" value="PAS"/>
    <property type="match status" value="5"/>
</dbReference>
<dbReference type="InterPro" id="IPR003594">
    <property type="entry name" value="HATPase_dom"/>
</dbReference>
<feature type="domain" description="PAS" evidence="9">
    <location>
        <begin position="795"/>
        <end position="848"/>
    </location>
</feature>
<dbReference type="AlphaFoldDB" id="A0A7W5FET0"/>
<dbReference type="InterPro" id="IPR052162">
    <property type="entry name" value="Sensor_kinase/Photoreceptor"/>
</dbReference>
<dbReference type="InterPro" id="IPR000700">
    <property type="entry name" value="PAS-assoc_C"/>
</dbReference>
<dbReference type="Gene3D" id="3.30.450.20">
    <property type="entry name" value="PAS domain"/>
    <property type="match status" value="6"/>
</dbReference>
<evidence type="ECO:0000256" key="2">
    <source>
        <dbReference type="ARBA" id="ARBA00004236"/>
    </source>
</evidence>
<dbReference type="InterPro" id="IPR036097">
    <property type="entry name" value="HisK_dim/P_sf"/>
</dbReference>
<dbReference type="EMBL" id="JACHXF010000007">
    <property type="protein sequence ID" value="MBB3095888.1"/>
    <property type="molecule type" value="Genomic_DNA"/>
</dbReference>
<dbReference type="InterPro" id="IPR005467">
    <property type="entry name" value="His_kinase_dom"/>
</dbReference>
<dbReference type="SUPFAM" id="SSF55781">
    <property type="entry name" value="GAF domain-like"/>
    <property type="match status" value="1"/>
</dbReference>
<dbReference type="Gene3D" id="3.30.450.40">
    <property type="match status" value="1"/>
</dbReference>
<dbReference type="Pfam" id="PF00512">
    <property type="entry name" value="HisKA"/>
    <property type="match status" value="1"/>
</dbReference>
<dbReference type="GO" id="GO:0000155">
    <property type="term" value="F:phosphorelay sensor kinase activity"/>
    <property type="evidence" value="ECO:0007669"/>
    <property type="project" value="InterPro"/>
</dbReference>
<evidence type="ECO:0000259" key="8">
    <source>
        <dbReference type="PROSITE" id="PS50109"/>
    </source>
</evidence>
<keyword evidence="5" id="KW-0808">Transferase</keyword>
<dbReference type="InterPro" id="IPR029016">
    <property type="entry name" value="GAF-like_dom_sf"/>
</dbReference>
<keyword evidence="4" id="KW-0597">Phosphoprotein</keyword>
<feature type="domain" description="Histidine kinase" evidence="8">
    <location>
        <begin position="946"/>
        <end position="1157"/>
    </location>
</feature>
<dbReference type="InterPro" id="IPR013655">
    <property type="entry name" value="PAS_fold_3"/>
</dbReference>
<dbReference type="NCBIfam" id="TIGR00229">
    <property type="entry name" value="sensory_box"/>
    <property type="match status" value="4"/>
</dbReference>
<dbReference type="PANTHER" id="PTHR43304:SF1">
    <property type="entry name" value="PAC DOMAIN-CONTAINING PROTEIN"/>
    <property type="match status" value="1"/>
</dbReference>
<dbReference type="CDD" id="cd00075">
    <property type="entry name" value="HATPase"/>
    <property type="match status" value="1"/>
</dbReference>
<feature type="domain" description="PAS" evidence="9">
    <location>
        <begin position="667"/>
        <end position="704"/>
    </location>
</feature>
<dbReference type="EC" id="2.7.13.3" evidence="3"/>
<dbReference type="CDD" id="cd00082">
    <property type="entry name" value="HisKA"/>
    <property type="match status" value="1"/>
</dbReference>
<dbReference type="SMART" id="SM00388">
    <property type="entry name" value="HisKA"/>
    <property type="match status" value="1"/>
</dbReference>
<sequence>MAEANDAFCALVGRGREELSGLHWRDLVMPQDHAVVGAALRAVVDAETRTARLTCRVTRAGGSTVRVSAGLLAVPDGRGGRCVIAELVEQPLPDVDGVVEAMLDATPDLLAVTTPEGRVVRVNAVWERVLGWTQTDMRDLDLITLLHPDDASSAVAMAQREGVRNRCRTRDGGYRWLEWRGAPLPGTGLVCETARDVTDAVAAEQSLRRSEVQFRAAFEASPLAMAITGEAGRFLNVNPALSRLLDRPAEQLTGRDCGEFTHPGDQTASRGRRRRIAADPDTALVYEQRFLRPDGQVVWARVSDTRMDAPSGRQQRLVQIEDVTAARQATVLAERETARLRNTITVQQEITAAASDRDAVLALIADRTLSALPNGDACLVQVLDEPAQMLRTVAEAGRLTGQSIPAAPLARSLTGLAVTAGVPVRCDDTATDPRASRVLNTETGTRSLVAAPLRDGQGRVTGVLLVGSGRPHAFDDADEQQLTLLAHALSGALQHAHDAAGRQDLLRRANAAVAALRQERASTMAALADRTRALNQLEVSEQRFRSTFDNSPLGLTLISLEPGNFGRYLQANSAMTRITGFERAELAGMTYRDLVQPDDAPGATDHLTRVTANPIAPARAEFRYRHKDGHTVWVAVTSAAVRDDTGHPLYLVNQVEDVTHRRAADIELRRQARLLELIPAAVIVRELDGTIRWWNRAASSLYGWPATTAHHKISHRLLGTVFPGMSTADDQAGTLLRHGHWDGELQHRTAHGDTVTVLSQQILHYPTGHGEDPQVLVINTDITALRAAEQALAENEQRLRAQFTNSAAGQVVRALDGQLIAVNPACARMLGHTVDELLRLTDADLLDPGGLADSRRLIADLCTGYADHYTYEGRLRHADGHWVDVEATVSLIHDPDGRPKHIVSVITDITRRRAAERGRDAAATALAERNTELESANQLKLDIIGMLGHEIGNPLTSIRGNAELLSDDWPRLTDARRARAIDAITRQSGQLDGIVREVLAMVTIEAGKLTAARQNLDLRQQIAQALTAADSEDLPVYGDNAHVLFHPGQLQQILVNLLSNAAKYGGGATAVRITHDAGDPGHVHVSVEDNGPGVPEEFRNRLFERLSRADRDAGTVRGTGLGLYIVRGLAHANHGDVHHEPNPAGGSIFTLDLETTTNGIPPLCSGPDPEGAG</sequence>
<evidence type="ECO:0000259" key="10">
    <source>
        <dbReference type="PROSITE" id="PS50113"/>
    </source>
</evidence>
<accession>A0A7W5FET0</accession>
<feature type="domain" description="PAS" evidence="9">
    <location>
        <begin position="210"/>
        <end position="280"/>
    </location>
</feature>
<dbReference type="InterPro" id="IPR036890">
    <property type="entry name" value="HATPase_C_sf"/>
</dbReference>
<protein>
    <recommendedName>
        <fullName evidence="3">histidine kinase</fullName>
        <ecNumber evidence="3">2.7.13.3</ecNumber>
    </recommendedName>
</protein>
<dbReference type="GO" id="GO:0005886">
    <property type="term" value="C:plasma membrane"/>
    <property type="evidence" value="ECO:0007669"/>
    <property type="project" value="UniProtKB-SubCell"/>
</dbReference>
<dbReference type="PANTHER" id="PTHR43304">
    <property type="entry name" value="PHYTOCHROME-LIKE PROTEIN CPH1"/>
    <property type="match status" value="1"/>
</dbReference>
<dbReference type="Pfam" id="PF13426">
    <property type="entry name" value="PAS_9"/>
    <property type="match status" value="1"/>
</dbReference>
<keyword evidence="6" id="KW-0418">Kinase</keyword>
<dbReference type="SMART" id="SM00387">
    <property type="entry name" value="HATPase_c"/>
    <property type="match status" value="1"/>
</dbReference>
<dbReference type="PROSITE" id="PS50113">
    <property type="entry name" value="PAC"/>
    <property type="match status" value="2"/>
</dbReference>
<dbReference type="SMART" id="SM00065">
    <property type="entry name" value="GAF"/>
    <property type="match status" value="1"/>
</dbReference>
<evidence type="ECO:0000256" key="7">
    <source>
        <dbReference type="ARBA" id="ARBA00023012"/>
    </source>
</evidence>
<dbReference type="Gene3D" id="1.10.287.130">
    <property type="match status" value="1"/>
</dbReference>
<feature type="domain" description="PAS" evidence="9">
    <location>
        <begin position="1"/>
        <end position="47"/>
    </location>
</feature>
<dbReference type="PROSITE" id="PS50109">
    <property type="entry name" value="HIS_KIN"/>
    <property type="match status" value="1"/>
</dbReference>
<dbReference type="InterPro" id="IPR001610">
    <property type="entry name" value="PAC"/>
</dbReference>
<evidence type="ECO:0000256" key="6">
    <source>
        <dbReference type="ARBA" id="ARBA00022777"/>
    </source>
</evidence>
<dbReference type="Pfam" id="PF08447">
    <property type="entry name" value="PAS_3"/>
    <property type="match status" value="4"/>
</dbReference>
<evidence type="ECO:0000313" key="11">
    <source>
        <dbReference type="EMBL" id="MBB3095888.1"/>
    </source>
</evidence>
<dbReference type="InterPro" id="IPR004358">
    <property type="entry name" value="Sig_transdc_His_kin-like_C"/>
</dbReference>
<dbReference type="SUPFAM" id="SSF55785">
    <property type="entry name" value="PYP-like sensor domain (PAS domain)"/>
    <property type="match status" value="6"/>
</dbReference>
<feature type="domain" description="PAC" evidence="10">
    <location>
        <begin position="618"/>
        <end position="670"/>
    </location>
</feature>
<evidence type="ECO:0000256" key="1">
    <source>
        <dbReference type="ARBA" id="ARBA00000085"/>
    </source>
</evidence>
<dbReference type="InterPro" id="IPR000014">
    <property type="entry name" value="PAS"/>
</dbReference>
<dbReference type="Proteomes" id="UP000590749">
    <property type="component" value="Unassembled WGS sequence"/>
</dbReference>
<evidence type="ECO:0000259" key="9">
    <source>
        <dbReference type="PROSITE" id="PS50112"/>
    </source>
</evidence>
<evidence type="ECO:0000256" key="3">
    <source>
        <dbReference type="ARBA" id="ARBA00012438"/>
    </source>
</evidence>
<dbReference type="InterPro" id="IPR003661">
    <property type="entry name" value="HisK_dim/P_dom"/>
</dbReference>
<comment type="catalytic activity">
    <reaction evidence="1">
        <text>ATP + protein L-histidine = ADP + protein N-phospho-L-histidine.</text>
        <dbReference type="EC" id="2.7.13.3"/>
    </reaction>
</comment>
<name>A0A7W5FET0_9ACTN</name>
<dbReference type="SUPFAM" id="SSF55874">
    <property type="entry name" value="ATPase domain of HSP90 chaperone/DNA topoisomerase II/histidine kinase"/>
    <property type="match status" value="1"/>
</dbReference>
<evidence type="ECO:0000256" key="4">
    <source>
        <dbReference type="ARBA" id="ARBA00022553"/>
    </source>
</evidence>
<dbReference type="SUPFAM" id="SSF47384">
    <property type="entry name" value="Homodimeric domain of signal transducing histidine kinase"/>
    <property type="match status" value="1"/>
</dbReference>
<dbReference type="Pfam" id="PF02518">
    <property type="entry name" value="HATPase_c"/>
    <property type="match status" value="1"/>
</dbReference>
<keyword evidence="12" id="KW-1185">Reference proteome</keyword>
<dbReference type="InterPro" id="IPR003018">
    <property type="entry name" value="GAF"/>
</dbReference>
<dbReference type="CDD" id="cd00130">
    <property type="entry name" value="PAS"/>
    <property type="match status" value="6"/>
</dbReference>